<dbReference type="Gene3D" id="3.40.50.300">
    <property type="entry name" value="P-loop containing nucleotide triphosphate hydrolases"/>
    <property type="match status" value="3"/>
</dbReference>
<dbReference type="Pfam" id="PF00580">
    <property type="entry name" value="UvrD-helicase"/>
    <property type="match status" value="1"/>
</dbReference>
<dbReference type="CDD" id="cd17932">
    <property type="entry name" value="DEXQc_UvrD"/>
    <property type="match status" value="1"/>
</dbReference>
<protein>
    <recommendedName>
        <fullName evidence="7">DNA 3'-5' helicase</fullName>
        <ecNumber evidence="7">5.6.2.4</ecNumber>
    </recommendedName>
</protein>
<evidence type="ECO:0000313" key="14">
    <source>
        <dbReference type="Proteomes" id="UP001059836"/>
    </source>
</evidence>
<keyword evidence="1 9" id="KW-0547">Nucleotide-binding</keyword>
<keyword evidence="5" id="KW-0413">Isomerase</keyword>
<evidence type="ECO:0000256" key="9">
    <source>
        <dbReference type="PROSITE-ProRule" id="PRU00560"/>
    </source>
</evidence>
<keyword evidence="2 9" id="KW-0378">Hydrolase</keyword>
<gene>
    <name evidence="13" type="ORF">GII31_10025</name>
</gene>
<sequence>MERPGRRGAPPLVPISLSHAIQAKHPPASDDSTDRRAVGQPARAAESSDRLYHRESWPLVIPPEEWKPHGIENLEDAARRTLAAASAAVIAGPGAGKTEFLAQRAAFLLETGKCAAPQRILAISFKKDAARNLSERLKERVPEQIDRFASMTFDAFTKSLVDRFRNLLPPAWKLTAEYEMSFPKRGDVKEFLDEIGRTAPGDFRHDIRQLNAGKFLSDILGPVALRAVPQSPTNGCKYAISEWWGKYYLRDGAPVVDFIMLNRLAELIVRSNPQLQRALRATYPYLFIDEFQDTTYAQYTFLKSVFPKASTTVTVVGDGKQRIMGWAGALPNAFAEFAADYTDTRFELERNYRSRQELVDLQLRFAQRLDAAVRPQVSHVVSGDIGIEPVQAWDFSTATLEAQTVAAWIVADIENSGRRPSQYALIARQKVAKLQPALVAAFAAVGRSIRNDDASVGKLKLGDILKDDLVELLLGLVRLGASRGGQPEAWRRVTTTLARIRPEDSARQVGSRLDDELSDFLTSLRRWFAATPLGRTVSQDVAAGNEATAQELADELSRFLRLDEAANRRVFSDRAEDIDVRFEAFTVRLAWALGKVDTWPEVADAFLEDDAVPLMTIHRSKGLEYHTVFVIGLDGDQWWAHTKDTAESTMTFFVGMSRAAERLFFTSCDRRGGRSKVADLYRELEAGGVQSVRWERRRLGVEVGQ</sequence>
<evidence type="ECO:0000256" key="6">
    <source>
        <dbReference type="ARBA" id="ARBA00034617"/>
    </source>
</evidence>
<keyword evidence="14" id="KW-1185">Reference proteome</keyword>
<evidence type="ECO:0000259" key="12">
    <source>
        <dbReference type="PROSITE" id="PS51217"/>
    </source>
</evidence>
<evidence type="ECO:0000256" key="7">
    <source>
        <dbReference type="ARBA" id="ARBA00034808"/>
    </source>
</evidence>
<name>A0ABX6IH66_9ACTN</name>
<evidence type="ECO:0000259" key="11">
    <source>
        <dbReference type="PROSITE" id="PS51198"/>
    </source>
</evidence>
<reference evidence="13" key="1">
    <citation type="journal article" date="2021" name="Nat. Microbiol.">
        <title>Cocultivation of an ultrasmall environmental parasitic bacterium with lytic ability against bacteria associated with wastewater foams.</title>
        <authorList>
            <person name="Batinovic S."/>
            <person name="Rose J.J.A."/>
            <person name="Ratcliffe J."/>
            <person name="Seviour R.J."/>
            <person name="Petrovski S."/>
        </authorList>
    </citation>
    <scope>NUCLEOTIDE SEQUENCE</scope>
    <source>
        <strain evidence="13">CON9</strain>
    </source>
</reference>
<proteinExistence type="predicted"/>
<dbReference type="EC" id="5.6.2.4" evidence="7"/>
<dbReference type="PANTHER" id="PTHR11070:SF2">
    <property type="entry name" value="ATP-DEPENDENT DNA HELICASE SRS2"/>
    <property type="match status" value="1"/>
</dbReference>
<dbReference type="EMBL" id="CP045809">
    <property type="protein sequence ID" value="QHN35172.1"/>
    <property type="molecule type" value="Genomic_DNA"/>
</dbReference>
<feature type="region of interest" description="Disordered" evidence="10">
    <location>
        <begin position="1"/>
        <end position="50"/>
    </location>
</feature>
<dbReference type="SUPFAM" id="SSF52540">
    <property type="entry name" value="P-loop containing nucleoside triphosphate hydrolases"/>
    <property type="match status" value="1"/>
</dbReference>
<evidence type="ECO:0000256" key="10">
    <source>
        <dbReference type="SAM" id="MobiDB-lite"/>
    </source>
</evidence>
<evidence type="ECO:0000256" key="8">
    <source>
        <dbReference type="ARBA" id="ARBA00048988"/>
    </source>
</evidence>
<comment type="catalytic activity">
    <reaction evidence="6">
        <text>Couples ATP hydrolysis with the unwinding of duplex DNA by translocating in the 3'-5' direction.</text>
        <dbReference type="EC" id="5.6.2.4"/>
    </reaction>
</comment>
<evidence type="ECO:0000313" key="13">
    <source>
        <dbReference type="EMBL" id="QHN35172.1"/>
    </source>
</evidence>
<keyword evidence="4 9" id="KW-0067">ATP-binding</keyword>
<dbReference type="Pfam" id="PF13361">
    <property type="entry name" value="UvrD_C"/>
    <property type="match status" value="1"/>
</dbReference>
<dbReference type="InterPro" id="IPR014017">
    <property type="entry name" value="DNA_helicase_UvrD-like_C"/>
</dbReference>
<evidence type="ECO:0000256" key="5">
    <source>
        <dbReference type="ARBA" id="ARBA00023235"/>
    </source>
</evidence>
<feature type="domain" description="UvrD-like helicase C-terminal" evidence="12">
    <location>
        <begin position="356"/>
        <end position="622"/>
    </location>
</feature>
<evidence type="ECO:0000256" key="4">
    <source>
        <dbReference type="ARBA" id="ARBA00022840"/>
    </source>
</evidence>
<feature type="domain" description="UvrD-like helicase ATP-binding" evidence="11">
    <location>
        <begin position="70"/>
        <end position="355"/>
    </location>
</feature>
<evidence type="ECO:0000256" key="1">
    <source>
        <dbReference type="ARBA" id="ARBA00022741"/>
    </source>
</evidence>
<dbReference type="PANTHER" id="PTHR11070">
    <property type="entry name" value="UVRD / RECB / PCRA DNA HELICASE FAMILY MEMBER"/>
    <property type="match status" value="1"/>
</dbReference>
<evidence type="ECO:0000256" key="2">
    <source>
        <dbReference type="ARBA" id="ARBA00022801"/>
    </source>
</evidence>
<dbReference type="InterPro" id="IPR014016">
    <property type="entry name" value="UvrD-like_ATP-bd"/>
</dbReference>
<dbReference type="Proteomes" id="UP001059836">
    <property type="component" value="Chromosome"/>
</dbReference>
<feature type="binding site" evidence="9">
    <location>
        <begin position="91"/>
        <end position="98"/>
    </location>
    <ligand>
        <name>ATP</name>
        <dbReference type="ChEBI" id="CHEBI:30616"/>
    </ligand>
</feature>
<dbReference type="PROSITE" id="PS51198">
    <property type="entry name" value="UVRD_HELICASE_ATP_BIND"/>
    <property type="match status" value="1"/>
</dbReference>
<dbReference type="InterPro" id="IPR027417">
    <property type="entry name" value="P-loop_NTPase"/>
</dbReference>
<dbReference type="InterPro" id="IPR000212">
    <property type="entry name" value="DNA_helicase_UvrD/REP"/>
</dbReference>
<organism evidence="13 14">
    <name type="scientific">Gordonia pseudamarae</name>
    <dbReference type="NCBI Taxonomy" id="2831662"/>
    <lineage>
        <taxon>Bacteria</taxon>
        <taxon>Bacillati</taxon>
        <taxon>Actinomycetota</taxon>
        <taxon>Actinomycetes</taxon>
        <taxon>Mycobacteriales</taxon>
        <taxon>Gordoniaceae</taxon>
        <taxon>Gordonia</taxon>
    </lineage>
</organism>
<accession>A0ABX6IH66</accession>
<keyword evidence="3 9" id="KW-0347">Helicase</keyword>
<evidence type="ECO:0000256" key="3">
    <source>
        <dbReference type="ARBA" id="ARBA00022806"/>
    </source>
</evidence>
<dbReference type="PROSITE" id="PS51217">
    <property type="entry name" value="UVRD_HELICASE_CTER"/>
    <property type="match status" value="1"/>
</dbReference>
<comment type="catalytic activity">
    <reaction evidence="8">
        <text>ATP + H2O = ADP + phosphate + H(+)</text>
        <dbReference type="Rhea" id="RHEA:13065"/>
        <dbReference type="ChEBI" id="CHEBI:15377"/>
        <dbReference type="ChEBI" id="CHEBI:15378"/>
        <dbReference type="ChEBI" id="CHEBI:30616"/>
        <dbReference type="ChEBI" id="CHEBI:43474"/>
        <dbReference type="ChEBI" id="CHEBI:456216"/>
        <dbReference type="EC" id="5.6.2.4"/>
    </reaction>
</comment>